<evidence type="ECO:0000256" key="3">
    <source>
        <dbReference type="ARBA" id="ARBA00060902"/>
    </source>
</evidence>
<dbReference type="InterPro" id="IPR010562">
    <property type="entry name" value="Haemolymph_juvenile_hormone-bd"/>
</dbReference>
<keyword evidence="6" id="KW-1185">Reference proteome</keyword>
<dbReference type="SMART" id="SM00700">
    <property type="entry name" value="JHBP"/>
    <property type="match status" value="1"/>
</dbReference>
<dbReference type="Pfam" id="PF06585">
    <property type="entry name" value="JHBP"/>
    <property type="match status" value="1"/>
</dbReference>
<gene>
    <name evidence="5" type="primary">AUGUSTUS-3.0.2_15842</name>
    <name evidence="5" type="ORF">TcasGA2_TC015842</name>
</gene>
<dbReference type="Gene3D" id="3.15.10.30">
    <property type="entry name" value="Haemolymph juvenile hormone binding protein"/>
    <property type="match status" value="1"/>
</dbReference>
<feature type="signal peptide" evidence="4">
    <location>
        <begin position="1"/>
        <end position="16"/>
    </location>
</feature>
<dbReference type="AlphaFoldDB" id="D2A486"/>
<dbReference type="GO" id="GO:0005615">
    <property type="term" value="C:extracellular space"/>
    <property type="evidence" value="ECO:0000318"/>
    <property type="project" value="GO_Central"/>
</dbReference>
<dbReference type="HOGENOM" id="CLU_069908_0_2_1"/>
<proteinExistence type="inferred from homology"/>
<dbReference type="PANTHER" id="PTHR11008">
    <property type="entry name" value="PROTEIN TAKEOUT-LIKE PROTEIN"/>
    <property type="match status" value="1"/>
</dbReference>
<reference evidence="5 6" key="1">
    <citation type="journal article" date="2008" name="Nature">
        <title>The genome of the model beetle and pest Tribolium castaneum.</title>
        <authorList>
            <consortium name="Tribolium Genome Sequencing Consortium"/>
            <person name="Richards S."/>
            <person name="Gibbs R.A."/>
            <person name="Weinstock G.M."/>
            <person name="Brown S.J."/>
            <person name="Denell R."/>
            <person name="Beeman R.W."/>
            <person name="Gibbs R."/>
            <person name="Beeman R.W."/>
            <person name="Brown S.J."/>
            <person name="Bucher G."/>
            <person name="Friedrich M."/>
            <person name="Grimmelikhuijzen C.J."/>
            <person name="Klingler M."/>
            <person name="Lorenzen M."/>
            <person name="Richards S."/>
            <person name="Roth S."/>
            <person name="Schroder R."/>
            <person name="Tautz D."/>
            <person name="Zdobnov E.M."/>
            <person name="Muzny D."/>
            <person name="Gibbs R.A."/>
            <person name="Weinstock G.M."/>
            <person name="Attaway T."/>
            <person name="Bell S."/>
            <person name="Buhay C.J."/>
            <person name="Chandrabose M.N."/>
            <person name="Chavez D."/>
            <person name="Clerk-Blankenburg K.P."/>
            <person name="Cree A."/>
            <person name="Dao M."/>
            <person name="Davis C."/>
            <person name="Chacko J."/>
            <person name="Dinh H."/>
            <person name="Dugan-Rocha S."/>
            <person name="Fowler G."/>
            <person name="Garner T.T."/>
            <person name="Garnes J."/>
            <person name="Gnirke A."/>
            <person name="Hawes A."/>
            <person name="Hernandez J."/>
            <person name="Hines S."/>
            <person name="Holder M."/>
            <person name="Hume J."/>
            <person name="Jhangiani S.N."/>
            <person name="Joshi V."/>
            <person name="Khan Z.M."/>
            <person name="Jackson L."/>
            <person name="Kovar C."/>
            <person name="Kowis A."/>
            <person name="Lee S."/>
            <person name="Lewis L.R."/>
            <person name="Margolis J."/>
            <person name="Morgan M."/>
            <person name="Nazareth L.V."/>
            <person name="Nguyen N."/>
            <person name="Okwuonu G."/>
            <person name="Parker D."/>
            <person name="Richards S."/>
            <person name="Ruiz S.J."/>
            <person name="Santibanez J."/>
            <person name="Savard J."/>
            <person name="Scherer S.E."/>
            <person name="Schneider B."/>
            <person name="Sodergren E."/>
            <person name="Tautz D."/>
            <person name="Vattahil S."/>
            <person name="Villasana D."/>
            <person name="White C.S."/>
            <person name="Wright R."/>
            <person name="Park Y."/>
            <person name="Beeman R.W."/>
            <person name="Lord J."/>
            <person name="Oppert B."/>
            <person name="Lorenzen M."/>
            <person name="Brown S."/>
            <person name="Wang L."/>
            <person name="Savard J."/>
            <person name="Tautz D."/>
            <person name="Richards S."/>
            <person name="Weinstock G."/>
            <person name="Gibbs R.A."/>
            <person name="Liu Y."/>
            <person name="Worley K."/>
            <person name="Weinstock G."/>
            <person name="Elsik C.G."/>
            <person name="Reese J.T."/>
            <person name="Elhaik E."/>
            <person name="Landan G."/>
            <person name="Graur D."/>
            <person name="Arensburger P."/>
            <person name="Atkinson P."/>
            <person name="Beeman R.W."/>
            <person name="Beidler J."/>
            <person name="Brown S.J."/>
            <person name="Demuth J.P."/>
            <person name="Drury D.W."/>
            <person name="Du Y.Z."/>
            <person name="Fujiwara H."/>
            <person name="Lorenzen M."/>
            <person name="Maselli V."/>
            <person name="Osanai M."/>
            <person name="Park Y."/>
            <person name="Robertson H.M."/>
            <person name="Tu Z."/>
            <person name="Wang J.J."/>
            <person name="Wang S."/>
            <person name="Richards S."/>
            <person name="Song H."/>
            <person name="Zhang L."/>
            <person name="Sodergren E."/>
            <person name="Werner D."/>
            <person name="Stanke M."/>
            <person name="Morgenstern B."/>
            <person name="Solovyev V."/>
            <person name="Kosarev P."/>
            <person name="Brown G."/>
            <person name="Chen H.C."/>
            <person name="Ermolaeva O."/>
            <person name="Hlavina W."/>
            <person name="Kapustin Y."/>
            <person name="Kiryutin B."/>
            <person name="Kitts P."/>
            <person name="Maglott D."/>
            <person name="Pruitt K."/>
            <person name="Sapojnikov V."/>
            <person name="Souvorov A."/>
            <person name="Mackey A.J."/>
            <person name="Waterhouse R.M."/>
            <person name="Wyder S."/>
            <person name="Zdobnov E.M."/>
            <person name="Zdobnov E.M."/>
            <person name="Wyder S."/>
            <person name="Kriventseva E.V."/>
            <person name="Kadowaki T."/>
            <person name="Bork P."/>
            <person name="Aranda M."/>
            <person name="Bao R."/>
            <person name="Beermann A."/>
            <person name="Berns N."/>
            <person name="Bolognesi R."/>
            <person name="Bonneton F."/>
            <person name="Bopp D."/>
            <person name="Brown S.J."/>
            <person name="Bucher G."/>
            <person name="Butts T."/>
            <person name="Chaumot A."/>
            <person name="Denell R.E."/>
            <person name="Ferrier D.E."/>
            <person name="Friedrich M."/>
            <person name="Gordon C.M."/>
            <person name="Jindra M."/>
            <person name="Klingler M."/>
            <person name="Lan Q."/>
            <person name="Lattorff H.M."/>
            <person name="Laudet V."/>
            <person name="von Levetsow C."/>
            <person name="Liu Z."/>
            <person name="Lutz R."/>
            <person name="Lynch J.A."/>
            <person name="da Fonseca R.N."/>
            <person name="Posnien N."/>
            <person name="Reuter R."/>
            <person name="Roth S."/>
            <person name="Savard J."/>
            <person name="Schinko J.B."/>
            <person name="Schmitt C."/>
            <person name="Schoppmeier M."/>
            <person name="Schroder R."/>
            <person name="Shippy T.D."/>
            <person name="Simonnet F."/>
            <person name="Marques-Souza H."/>
            <person name="Tautz D."/>
            <person name="Tomoyasu Y."/>
            <person name="Trauner J."/>
            <person name="Van der Zee M."/>
            <person name="Vervoort M."/>
            <person name="Wittkopp N."/>
            <person name="Wimmer E.A."/>
            <person name="Yang X."/>
            <person name="Jones A.K."/>
            <person name="Sattelle D.B."/>
            <person name="Ebert P.R."/>
            <person name="Nelson D."/>
            <person name="Scott J.G."/>
            <person name="Beeman R.W."/>
            <person name="Muthukrishnan S."/>
            <person name="Kramer K.J."/>
            <person name="Arakane Y."/>
            <person name="Beeman R.W."/>
            <person name="Zhu Q."/>
            <person name="Hogenkamp D."/>
            <person name="Dixit R."/>
            <person name="Oppert B."/>
            <person name="Jiang H."/>
            <person name="Zou Z."/>
            <person name="Marshall J."/>
            <person name="Elpidina E."/>
            <person name="Vinokurov K."/>
            <person name="Oppert C."/>
            <person name="Zou Z."/>
            <person name="Evans J."/>
            <person name="Lu Z."/>
            <person name="Zhao P."/>
            <person name="Sumathipala N."/>
            <person name="Altincicek B."/>
            <person name="Vilcinskas A."/>
            <person name="Williams M."/>
            <person name="Hultmark D."/>
            <person name="Hetru C."/>
            <person name="Jiang H."/>
            <person name="Grimmelikhuijzen C.J."/>
            <person name="Hauser F."/>
            <person name="Cazzamali G."/>
            <person name="Williamson M."/>
            <person name="Park Y."/>
            <person name="Li B."/>
            <person name="Tanaka Y."/>
            <person name="Predel R."/>
            <person name="Neupert S."/>
            <person name="Schachtner J."/>
            <person name="Verleyen P."/>
            <person name="Raible F."/>
            <person name="Bork P."/>
            <person name="Friedrich M."/>
            <person name="Walden K.K."/>
            <person name="Robertson H.M."/>
            <person name="Angeli S."/>
            <person name="Foret S."/>
            <person name="Bucher G."/>
            <person name="Schuetz S."/>
            <person name="Maleszka R."/>
            <person name="Wimmer E.A."/>
            <person name="Beeman R.W."/>
            <person name="Lorenzen M."/>
            <person name="Tomoyasu Y."/>
            <person name="Miller S.C."/>
            <person name="Grossmann D."/>
            <person name="Bucher G."/>
        </authorList>
    </citation>
    <scope>NUCLEOTIDE SEQUENCE [LARGE SCALE GENOMIC DNA]</scope>
    <source>
        <strain evidence="5 6">Georgia GA2</strain>
    </source>
</reference>
<dbReference type="OMA" id="CIKESAQ"/>
<organism evidence="5 6">
    <name type="scientific">Tribolium castaneum</name>
    <name type="common">Red flour beetle</name>
    <dbReference type="NCBI Taxonomy" id="7070"/>
    <lineage>
        <taxon>Eukaryota</taxon>
        <taxon>Metazoa</taxon>
        <taxon>Ecdysozoa</taxon>
        <taxon>Arthropoda</taxon>
        <taxon>Hexapoda</taxon>
        <taxon>Insecta</taxon>
        <taxon>Pterygota</taxon>
        <taxon>Neoptera</taxon>
        <taxon>Endopterygota</taxon>
        <taxon>Coleoptera</taxon>
        <taxon>Polyphaga</taxon>
        <taxon>Cucujiformia</taxon>
        <taxon>Tenebrionidae</taxon>
        <taxon>Tenebrionidae incertae sedis</taxon>
        <taxon>Tribolium</taxon>
    </lineage>
</organism>
<evidence type="ECO:0008006" key="7">
    <source>
        <dbReference type="Google" id="ProtNLM"/>
    </source>
</evidence>
<evidence type="ECO:0000256" key="4">
    <source>
        <dbReference type="SAM" id="SignalP"/>
    </source>
</evidence>
<evidence type="ECO:0000256" key="2">
    <source>
        <dbReference type="ARBA" id="ARBA00023108"/>
    </source>
</evidence>
<evidence type="ECO:0000256" key="1">
    <source>
        <dbReference type="ARBA" id="ARBA00022729"/>
    </source>
</evidence>
<keyword evidence="1 4" id="KW-0732">Signal</keyword>
<dbReference type="EMBL" id="KQ971348">
    <property type="protein sequence ID" value="EFA05634.1"/>
    <property type="molecule type" value="Genomic_DNA"/>
</dbReference>
<dbReference type="PhylomeDB" id="D2A486"/>
<accession>D2A486</accession>
<dbReference type="Proteomes" id="UP000007266">
    <property type="component" value="Linkage group 6"/>
</dbReference>
<comment type="similarity">
    <text evidence="3">Belongs to the TO family.</text>
</comment>
<dbReference type="GO" id="GO:0007623">
    <property type="term" value="P:circadian rhythm"/>
    <property type="evidence" value="ECO:0000318"/>
    <property type="project" value="GO_Central"/>
</dbReference>
<reference evidence="5 6" key="2">
    <citation type="journal article" date="2010" name="Nucleic Acids Res.">
        <title>BeetleBase in 2010: revisions to provide comprehensive genomic information for Tribolium castaneum.</title>
        <authorList>
            <person name="Kim H.S."/>
            <person name="Murphy T."/>
            <person name="Xia J."/>
            <person name="Caragea D."/>
            <person name="Park Y."/>
            <person name="Beeman R.W."/>
            <person name="Lorenzen M.D."/>
            <person name="Butcher S."/>
            <person name="Manak J.R."/>
            <person name="Brown S.J."/>
        </authorList>
    </citation>
    <scope>GENOME REANNOTATION</scope>
    <source>
        <strain evidence="5 6">Georgia GA2</strain>
    </source>
</reference>
<sequence>MRLILLPFLLATVCQCAKLPSNFQKCNRKQADLKQCVIKAAQDAIYQLTHPYNEVNIPNLNPFELKGATVGGGGAVAVEQRFTDCKLQGFNKMKLDKFEFDFDKKVLDVVGTFPEIVKKCTYEVDGQVLLLPVTGKGPSEIILTKVDVTSKLYFEEIKKRNKTFIKIVRSDIDMNPGHVSYKFDNLFNGDKVLGDNINQVLNDNWKEVFEDVKSGYIEIIKTIVTSLLNNFFSKVSIEEAFD</sequence>
<dbReference type="InterPro" id="IPR038606">
    <property type="entry name" value="To_sf"/>
</dbReference>
<dbReference type="FunFam" id="3.15.10.30:FF:000001">
    <property type="entry name" value="Takeout-like protein 1"/>
    <property type="match status" value="1"/>
</dbReference>
<evidence type="ECO:0000313" key="6">
    <source>
        <dbReference type="Proteomes" id="UP000007266"/>
    </source>
</evidence>
<feature type="chain" id="PRO_5003027444" description="Protein takeout-like Protein" evidence="4">
    <location>
        <begin position="17"/>
        <end position="242"/>
    </location>
</feature>
<dbReference type="InParanoid" id="D2A486"/>
<keyword evidence="2" id="KW-0090">Biological rhythms</keyword>
<name>D2A486_TRICA</name>
<dbReference type="eggNOG" id="ENOG502SQBT">
    <property type="taxonomic scope" value="Eukaryota"/>
</dbReference>
<evidence type="ECO:0000313" key="5">
    <source>
        <dbReference type="EMBL" id="EFA05634.1"/>
    </source>
</evidence>
<dbReference type="PANTHER" id="PTHR11008:SF32">
    <property type="entry name" value="CIRCADIAN CLOCK-CONTROLLED PROTEIN DAYWAKE-RELATED"/>
    <property type="match status" value="1"/>
</dbReference>
<protein>
    <recommendedName>
        <fullName evidence="7">Protein takeout-like Protein</fullName>
    </recommendedName>
</protein>
<dbReference type="FunCoup" id="D2A486">
    <property type="interactions" value="16"/>
</dbReference>